<feature type="region of interest" description="Disordered" evidence="1">
    <location>
        <begin position="96"/>
        <end position="119"/>
    </location>
</feature>
<protein>
    <submittedName>
        <fullName evidence="2">Uncharacterized protein</fullName>
    </submittedName>
</protein>
<evidence type="ECO:0000256" key="1">
    <source>
        <dbReference type="SAM" id="MobiDB-lite"/>
    </source>
</evidence>
<comment type="caution">
    <text evidence="2">The sequence shown here is derived from an EMBL/GenBank/DDBJ whole genome shotgun (WGS) entry which is preliminary data.</text>
</comment>
<sequence length="119" mass="13430">LALSSLTSGSFNAKVQGLKILIASDILHSFNIHRLDGTDQRKDLLLHLKKSIEQVADILKRPVCQETGAHRHKHIFSCISALKKWKRIARNVMKKYAKDTSDSSSGESSEEEDEEENEE</sequence>
<dbReference type="Proteomes" id="UP001328107">
    <property type="component" value="Unassembled WGS sequence"/>
</dbReference>
<feature type="non-terminal residue" evidence="2">
    <location>
        <position position="119"/>
    </location>
</feature>
<gene>
    <name evidence="2" type="ORF">PMAYCL1PPCAC_20754</name>
</gene>
<keyword evidence="3" id="KW-1185">Reference proteome</keyword>
<feature type="non-terminal residue" evidence="2">
    <location>
        <position position="1"/>
    </location>
</feature>
<reference evidence="3" key="1">
    <citation type="submission" date="2022-10" db="EMBL/GenBank/DDBJ databases">
        <title>Genome assembly of Pristionchus species.</title>
        <authorList>
            <person name="Yoshida K."/>
            <person name="Sommer R.J."/>
        </authorList>
    </citation>
    <scope>NUCLEOTIDE SEQUENCE [LARGE SCALE GENOMIC DNA]</scope>
    <source>
        <strain evidence="3">RS5460</strain>
    </source>
</reference>
<proteinExistence type="predicted"/>
<evidence type="ECO:0000313" key="3">
    <source>
        <dbReference type="Proteomes" id="UP001328107"/>
    </source>
</evidence>
<accession>A0AAN5CUN0</accession>
<dbReference type="AlphaFoldDB" id="A0AAN5CUN0"/>
<feature type="compositionally biased region" description="Acidic residues" evidence="1">
    <location>
        <begin position="108"/>
        <end position="119"/>
    </location>
</feature>
<dbReference type="EMBL" id="BTRK01000004">
    <property type="protein sequence ID" value="GMR50559.1"/>
    <property type="molecule type" value="Genomic_DNA"/>
</dbReference>
<evidence type="ECO:0000313" key="2">
    <source>
        <dbReference type="EMBL" id="GMR50559.1"/>
    </source>
</evidence>
<name>A0AAN5CUN0_9BILA</name>
<organism evidence="2 3">
    <name type="scientific">Pristionchus mayeri</name>
    <dbReference type="NCBI Taxonomy" id="1317129"/>
    <lineage>
        <taxon>Eukaryota</taxon>
        <taxon>Metazoa</taxon>
        <taxon>Ecdysozoa</taxon>
        <taxon>Nematoda</taxon>
        <taxon>Chromadorea</taxon>
        <taxon>Rhabditida</taxon>
        <taxon>Rhabditina</taxon>
        <taxon>Diplogasteromorpha</taxon>
        <taxon>Diplogasteroidea</taxon>
        <taxon>Neodiplogasteridae</taxon>
        <taxon>Pristionchus</taxon>
    </lineage>
</organism>